<keyword evidence="2" id="KW-0472">Membrane</keyword>
<dbReference type="Gene3D" id="2.160.20.80">
    <property type="entry name" value="E3 ubiquitin-protein ligase SopA"/>
    <property type="match status" value="2"/>
</dbReference>
<evidence type="ECO:0000256" key="1">
    <source>
        <dbReference type="ARBA" id="ARBA00022737"/>
    </source>
</evidence>
<dbReference type="PANTHER" id="PTHR47485:SF1">
    <property type="entry name" value="THYLAKOID LUMENAL 17.4 KDA PROTEIN, CHLOROPLASTIC"/>
    <property type="match status" value="1"/>
</dbReference>
<keyword evidence="2" id="KW-1133">Transmembrane helix</keyword>
<dbReference type="Pfam" id="PF00805">
    <property type="entry name" value="Pentapeptide"/>
    <property type="match status" value="2"/>
</dbReference>
<sequence length="515" mass="58815">MVKKRMLITSLIIVLFVFLTGCSLPHSKANISTFNISPVIKNVQQSDIEKEKIFLETQKLKEEYDSRIYSLLIQFIPIILAFVTLIITTRNTSKALKLQSEGLSNQIRHNEKERVSNLLKELGNTDTTIRLSAIQALSEYSNSIQFLINVLKIDNNSDVISTCLAALLKMPTKTLPYLLDESKSLLEKQFELASKLLYLGMSKEEITENFFFDMDEVNSRNNDYRNIQIQKTLNWKINSTQKLKNLSISEITEEEKNQMIGEWISTSEEYDRIIKAISRIIELISRSGDKYDLSQTCLRGIFLEGVDLSGWNFNGADLRRSRFAFSNCQKAVFTNTDLTGANFNHALLSETKFDYSVTNKTNFIATKIDNASFISSKGVNAKFHGATIKDTDFATSELKHCFFENTKQTNNHYTNAKLYSTVFCKSELKSINFSSTDLSGTDLSTTKSDNCNFSHSIFAGTNLNDSSFVNSTFIETRFKKIKSFQNVLFKNNFSREIVYIDDSMNFSEFYNKEIV</sequence>
<gene>
    <name evidence="3" type="ORF">Cpap_3403</name>
</gene>
<name>F1T8Z3_9FIRM</name>
<dbReference type="RefSeq" id="WP_004617022.1">
    <property type="nucleotide sequence ID" value="NZ_ACXX02000002.1"/>
</dbReference>
<reference evidence="3" key="1">
    <citation type="submission" date="2009-07" db="EMBL/GenBank/DDBJ databases">
        <authorList>
            <consortium name="US DOE Joint Genome Institute (JGI-PGF)"/>
            <person name="Lucas S."/>
            <person name="Copeland A."/>
            <person name="Lapidus A."/>
            <person name="Glavina del Rio T."/>
            <person name="Tice H."/>
            <person name="Bruce D."/>
            <person name="Goodwin L."/>
            <person name="Pitluck S."/>
            <person name="Larimer F."/>
            <person name="Land M.L."/>
            <person name="Mouttaki H."/>
            <person name="He Z."/>
            <person name="Zhou J."/>
            <person name="Hemme C.L."/>
        </authorList>
    </citation>
    <scope>NUCLEOTIDE SEQUENCE</scope>
    <source>
        <strain evidence="3">DSM 2782</strain>
    </source>
</reference>
<dbReference type="SUPFAM" id="SSF141571">
    <property type="entry name" value="Pentapeptide repeat-like"/>
    <property type="match status" value="2"/>
</dbReference>
<keyword evidence="1" id="KW-0677">Repeat</keyword>
<organism evidence="3 4">
    <name type="scientific">Ruminiclostridium papyrosolvens DSM 2782</name>
    <dbReference type="NCBI Taxonomy" id="588581"/>
    <lineage>
        <taxon>Bacteria</taxon>
        <taxon>Bacillati</taxon>
        <taxon>Bacillota</taxon>
        <taxon>Clostridia</taxon>
        <taxon>Eubacteriales</taxon>
        <taxon>Oscillospiraceae</taxon>
        <taxon>Ruminiclostridium</taxon>
    </lineage>
</organism>
<keyword evidence="2" id="KW-0812">Transmembrane</keyword>
<dbReference type="EMBL" id="ACXX02000002">
    <property type="protein sequence ID" value="EGD48975.1"/>
    <property type="molecule type" value="Genomic_DNA"/>
</dbReference>
<dbReference type="InterPro" id="IPR001646">
    <property type="entry name" value="5peptide_repeat"/>
</dbReference>
<dbReference type="PANTHER" id="PTHR47485">
    <property type="entry name" value="THYLAKOID LUMENAL 17.4 KDA PROTEIN, CHLOROPLASTIC"/>
    <property type="match status" value="1"/>
</dbReference>
<feature type="transmembrane region" description="Helical" evidence="2">
    <location>
        <begin position="68"/>
        <end position="87"/>
    </location>
</feature>
<evidence type="ECO:0000313" key="3">
    <source>
        <dbReference type="EMBL" id="EGD48975.1"/>
    </source>
</evidence>
<dbReference type="OrthoDB" id="2989145at2"/>
<evidence type="ECO:0000313" key="4">
    <source>
        <dbReference type="Proteomes" id="UP000003860"/>
    </source>
</evidence>
<comment type="caution">
    <text evidence="3">The sequence shown here is derived from an EMBL/GenBank/DDBJ whole genome shotgun (WGS) entry which is preliminary data.</text>
</comment>
<evidence type="ECO:0000256" key="2">
    <source>
        <dbReference type="SAM" id="Phobius"/>
    </source>
</evidence>
<accession>F1T8Z3</accession>
<dbReference type="eggNOG" id="COG1357">
    <property type="taxonomic scope" value="Bacteria"/>
</dbReference>
<keyword evidence="4" id="KW-1185">Reference proteome</keyword>
<dbReference type="PROSITE" id="PS51257">
    <property type="entry name" value="PROKAR_LIPOPROTEIN"/>
    <property type="match status" value="1"/>
</dbReference>
<dbReference type="AlphaFoldDB" id="F1T8Z3"/>
<dbReference type="Proteomes" id="UP000003860">
    <property type="component" value="Unassembled WGS sequence"/>
</dbReference>
<protein>
    <submittedName>
        <fullName evidence="3">Pentapeptide repeat protein</fullName>
    </submittedName>
</protein>
<reference evidence="3" key="2">
    <citation type="submission" date="2011-01" db="EMBL/GenBank/DDBJ databases">
        <title>The Non-contiguous Finished genome of Clostridium papyrosolvens.</title>
        <authorList>
            <person name="Lucas S."/>
            <person name="Copeland A."/>
            <person name="Lapidus A."/>
            <person name="Cheng J.-F."/>
            <person name="Goodwin L."/>
            <person name="Pitluck S."/>
            <person name="Misra M."/>
            <person name="Chertkov O."/>
            <person name="Detter J.C."/>
            <person name="Han C."/>
            <person name="Tapia R."/>
            <person name="Land M."/>
            <person name="Hauser L."/>
            <person name="Kyrpides N."/>
            <person name="Ivanova N."/>
            <person name="Pagani I."/>
            <person name="Mouttaki H."/>
            <person name="He Z."/>
            <person name="Zhou J."/>
            <person name="Hemme C.L."/>
            <person name="Woyke T."/>
        </authorList>
    </citation>
    <scope>NUCLEOTIDE SEQUENCE [LARGE SCALE GENOMIC DNA]</scope>
    <source>
        <strain evidence="3">DSM 2782</strain>
    </source>
</reference>
<dbReference type="Pfam" id="PF13599">
    <property type="entry name" value="Pentapeptide_4"/>
    <property type="match status" value="1"/>
</dbReference>
<proteinExistence type="predicted"/>
<dbReference type="STRING" id="588581.Cpap_3403"/>